<dbReference type="InterPro" id="IPR027451">
    <property type="entry name" value="EmbABC_dom1"/>
</dbReference>
<dbReference type="GO" id="GO:0071766">
    <property type="term" value="P:Actinobacterium-type cell wall biogenesis"/>
    <property type="evidence" value="ECO:0007669"/>
    <property type="project" value="InterPro"/>
</dbReference>
<accession>K0UQR7</accession>
<dbReference type="GO" id="GO:0052636">
    <property type="term" value="F:arabinosyltransferase activity"/>
    <property type="evidence" value="ECO:0007669"/>
    <property type="project" value="InterPro"/>
</dbReference>
<reference evidence="16 17" key="1">
    <citation type="journal article" date="2012" name="J. Bacteriol.">
        <title>Complete Genome Sequence of Mycobacterium vaccae Type Strain ATCC 25954.</title>
        <authorList>
            <person name="Ho Y.S."/>
            <person name="Adroub S.A."/>
            <person name="Abadi M."/>
            <person name="Al Alwan B."/>
            <person name="Alkhateeb R."/>
            <person name="Gao G."/>
            <person name="Ragab A."/>
            <person name="Ali S."/>
            <person name="van Soolingen D."/>
            <person name="Bitter W."/>
            <person name="Pain A."/>
            <person name="Abdallah A.M."/>
        </authorList>
    </citation>
    <scope>NUCLEOTIDE SEQUENCE [LARGE SCALE GENOMIC DNA]</scope>
    <source>
        <strain evidence="16 17">ATCC 25954</strain>
    </source>
</reference>
<feature type="transmembrane region" description="Helical" evidence="12">
    <location>
        <begin position="237"/>
        <end position="258"/>
    </location>
</feature>
<dbReference type="PATRIC" id="fig|1194972.3.peg.2515"/>
<evidence type="ECO:0000256" key="1">
    <source>
        <dbReference type="ARBA" id="ARBA00003001"/>
    </source>
</evidence>
<comment type="subcellular location">
    <subcellularLocation>
        <location evidence="2">Cell membrane</location>
        <topology evidence="2">Multi-pass membrane protein</topology>
    </subcellularLocation>
</comment>
<evidence type="ECO:0000256" key="6">
    <source>
        <dbReference type="ARBA" id="ARBA00022679"/>
    </source>
</evidence>
<comment type="caution">
    <text evidence="16">The sequence shown here is derived from an EMBL/GenBank/DDBJ whole genome shotgun (WGS) entry which is preliminary data.</text>
</comment>
<evidence type="ECO:0000256" key="7">
    <source>
        <dbReference type="ARBA" id="ARBA00022692"/>
    </source>
</evidence>
<feature type="transmembrane region" description="Helical" evidence="12">
    <location>
        <begin position="38"/>
        <end position="60"/>
    </location>
</feature>
<sequence>MNGKSDEAVNGKSEEAVSELASEPKMERGTPVRDDVKIARWVATIAGLLGFVLAVSVPLLPVTQTTATLNWPQNGQLANVTAPLISQAPVSLTATVPCEVIRDMPADGGLVFGTAPAEGRDAALNAMLVTVSEDRVDVIVRNVVVASVDRDRVAGTGGQPGCSRIEITSNLDGTYADFVGLTQVSGSDAGQPQRTGYPDPNLRPAIVGVFTDLTGPAPPGLSVSADIDTRFTTHPTALKLTAILLAIACTVIALLALWRLDRLDGRRMHRLIPTRWRTVTPVDGVIVGGFAIWYVIGANSSDDGYILQMARVAEHAGYMSNYFRWFGSPEDPFGWYYNLLALMTQVSTASIWMRLPDLICSLICWLLLSREVLPRLGPAVSASRPALWAAGLVLLAAWMPFNNGLRPEGQIATGALITYVLIERAVTSGRLTPAALAITTAAFTLGIQPTGLIAVAALVAGGRPILRILMRRRQAVGLWPLLAPLLAAGTVVLAVVFADQTLATVMEATKVRTAIGPSQEWYTENLRYYYLILPTVDAAIARRVAFLFTALCLFSSLFIMLRRKRVPGVARGPAWRLMGVIFATIFFLMFTPTKWIHHFGLFAAVGGAMAALATVLVSPVVLRSARNRMAFLAGVLFILALCFASTNGWWYVSNFGVPYNTSVPQLGGVSVSTVFFVLFGIAALWAFRLHLNDKRDSKVVNVLTAAPIPVAAGLMVVFMVASLAVGVVRQYPTYSNGWANIRAFAGGCGLADDVLVEPDSNDGFLQPLPTAPGQPAYGPLGPLGGTDPTGFSPDGVPDRIIAEAIRLNNPQPGTDYDWNRPIQLSRPGVNGSRVPLPYGLDPARVPVAGSYSTGPQQESRLASAWYALPAPDDAHPLVVVTAAGTIEGTSVANAFTPGQTVELEYATRGPDGAPEPAGRVSPYDIGPTPSWRNLRYPRAQIPADAVAVRVVAEDLSLGQGDWVAVTPPRVPEVRSVQEYIGSQQPVLMDWAVGLAFPCQQPMLHANGVTEIPKFRISPDYFAKLQSTDTWQDGLNGGLLGITDMLLRASVMSTYLSEDWGQDWGSLRRFDTIVDAEPATLDLGETTHSGLWSPGPMRFQP</sequence>
<dbReference type="EMBL" id="ALQA01000023">
    <property type="protein sequence ID" value="EJZ09216.1"/>
    <property type="molecule type" value="Genomic_DNA"/>
</dbReference>
<organism evidence="16 17">
    <name type="scientific">Mycolicibacterium vaccae ATCC 25954</name>
    <dbReference type="NCBI Taxonomy" id="1194972"/>
    <lineage>
        <taxon>Bacteria</taxon>
        <taxon>Bacillati</taxon>
        <taxon>Actinomycetota</taxon>
        <taxon>Actinomycetes</taxon>
        <taxon>Mycobacteriales</taxon>
        <taxon>Mycobacteriaceae</taxon>
        <taxon>Mycolicibacterium</taxon>
    </lineage>
</organism>
<keyword evidence="7 12" id="KW-0812">Transmembrane</keyword>
<feature type="transmembrane region" description="Helical" evidence="12">
    <location>
        <begin position="629"/>
        <end position="652"/>
    </location>
</feature>
<comment type="function">
    <text evidence="1">Arabinosyl transferase responsible for the polymerization of arabinose into the arabinan of arabinogalactan.</text>
</comment>
<feature type="transmembrane region" description="Helical" evidence="12">
    <location>
        <begin position="279"/>
        <end position="296"/>
    </location>
</feature>
<evidence type="ECO:0000256" key="5">
    <source>
        <dbReference type="ARBA" id="ARBA00022676"/>
    </source>
</evidence>
<dbReference type="InterPro" id="IPR007680">
    <property type="entry name" value="Arabino_trans_central"/>
</dbReference>
<feature type="domain" description="Arabinosyltransferase C-terminal" evidence="14">
    <location>
        <begin position="720"/>
        <end position="1097"/>
    </location>
</feature>
<dbReference type="InterPro" id="IPR040920">
    <property type="entry name" value="Arabino_trans_N"/>
</dbReference>
<dbReference type="InterPro" id="IPR032731">
    <property type="entry name" value="Arabino_trans_C"/>
</dbReference>
<dbReference type="InterPro" id="IPR042486">
    <property type="entry name" value="Arabino_trans_C_2"/>
</dbReference>
<comment type="similarity">
    <text evidence="3">Belongs to the emb family.</text>
</comment>
<dbReference type="GO" id="GO:0071555">
    <property type="term" value="P:cell wall organization"/>
    <property type="evidence" value="ECO:0007669"/>
    <property type="project" value="UniProtKB-KW"/>
</dbReference>
<proteinExistence type="inferred from homology"/>
<feature type="transmembrane region" description="Helical" evidence="12">
    <location>
        <begin position="540"/>
        <end position="561"/>
    </location>
</feature>
<feature type="compositionally biased region" description="Basic and acidic residues" evidence="11">
    <location>
        <begin position="1"/>
        <end position="15"/>
    </location>
</feature>
<dbReference type="Pfam" id="PF14896">
    <property type="entry name" value="Arabino_trans_C"/>
    <property type="match status" value="1"/>
</dbReference>
<dbReference type="GO" id="GO:0005886">
    <property type="term" value="C:plasma membrane"/>
    <property type="evidence" value="ECO:0007669"/>
    <property type="project" value="UniProtKB-SubCell"/>
</dbReference>
<dbReference type="AlphaFoldDB" id="K0UQR7"/>
<evidence type="ECO:0000313" key="17">
    <source>
        <dbReference type="Proteomes" id="UP000006072"/>
    </source>
</evidence>
<feature type="transmembrane region" description="Helical" evidence="12">
    <location>
        <begin position="664"/>
        <end position="687"/>
    </location>
</feature>
<evidence type="ECO:0000256" key="3">
    <source>
        <dbReference type="ARBA" id="ARBA00008195"/>
    </source>
</evidence>
<evidence type="ECO:0000256" key="12">
    <source>
        <dbReference type="SAM" id="Phobius"/>
    </source>
</evidence>
<evidence type="ECO:0000259" key="15">
    <source>
        <dbReference type="Pfam" id="PF17689"/>
    </source>
</evidence>
<evidence type="ECO:0000256" key="11">
    <source>
        <dbReference type="SAM" id="MobiDB-lite"/>
    </source>
</evidence>
<feature type="transmembrane region" description="Helical" evidence="12">
    <location>
        <begin position="573"/>
        <end position="590"/>
    </location>
</feature>
<evidence type="ECO:0000256" key="4">
    <source>
        <dbReference type="ARBA" id="ARBA00022475"/>
    </source>
</evidence>
<dbReference type="Proteomes" id="UP000006072">
    <property type="component" value="Unassembled WGS sequence"/>
</dbReference>
<protein>
    <submittedName>
        <fullName evidence="16">Cell wall arabinan synthesis protein</fullName>
    </submittedName>
</protein>
<evidence type="ECO:0000259" key="14">
    <source>
        <dbReference type="Pfam" id="PF14896"/>
    </source>
</evidence>
<keyword evidence="5" id="KW-0328">Glycosyltransferase</keyword>
<dbReference type="HOGENOM" id="CLU_010182_0_0_11"/>
<evidence type="ECO:0000256" key="2">
    <source>
        <dbReference type="ARBA" id="ARBA00004651"/>
    </source>
</evidence>
<feature type="transmembrane region" description="Helical" evidence="12">
    <location>
        <begin position="699"/>
        <end position="725"/>
    </location>
</feature>
<feature type="domain" description="Arabinosyltransferas concanavalin like" evidence="15">
    <location>
        <begin position="63"/>
        <end position="230"/>
    </location>
</feature>
<gene>
    <name evidence="16" type="ORF">MVAC_12573</name>
</gene>
<dbReference type="Gene3D" id="2.60.120.610">
    <property type="entry name" value="arabinofuranosyltransferase like domain"/>
    <property type="match status" value="1"/>
</dbReference>
<evidence type="ECO:0000259" key="13">
    <source>
        <dbReference type="Pfam" id="PF04602"/>
    </source>
</evidence>
<evidence type="ECO:0000256" key="10">
    <source>
        <dbReference type="ARBA" id="ARBA00023316"/>
    </source>
</evidence>
<keyword evidence="17" id="KW-1185">Reference proteome</keyword>
<feature type="transmembrane region" description="Helical" evidence="12">
    <location>
        <begin position="478"/>
        <end position="498"/>
    </location>
</feature>
<dbReference type="eggNOG" id="COG1807">
    <property type="taxonomic scope" value="Bacteria"/>
</dbReference>
<feature type="transmembrane region" description="Helical" evidence="12">
    <location>
        <begin position="596"/>
        <end position="617"/>
    </location>
</feature>
<evidence type="ECO:0000313" key="16">
    <source>
        <dbReference type="EMBL" id="EJZ09216.1"/>
    </source>
</evidence>
<feature type="transmembrane region" description="Helical" evidence="12">
    <location>
        <begin position="335"/>
        <end position="355"/>
    </location>
</feature>
<dbReference type="Pfam" id="PF17689">
    <property type="entry name" value="Arabino_trans_N"/>
    <property type="match status" value="1"/>
</dbReference>
<feature type="transmembrane region" description="Helical" evidence="12">
    <location>
        <begin position="376"/>
        <end position="399"/>
    </location>
</feature>
<feature type="region of interest" description="Disordered" evidence="11">
    <location>
        <begin position="1"/>
        <end position="29"/>
    </location>
</feature>
<keyword evidence="9 12" id="KW-0472">Membrane</keyword>
<keyword evidence="8 12" id="KW-1133">Transmembrane helix</keyword>
<keyword evidence="4" id="KW-1003">Cell membrane</keyword>
<feature type="domain" description="Arabinofuranosyltransferase central" evidence="13">
    <location>
        <begin position="235"/>
        <end position="691"/>
    </location>
</feature>
<name>K0UQR7_MYCVA</name>
<evidence type="ECO:0000256" key="8">
    <source>
        <dbReference type="ARBA" id="ARBA00022989"/>
    </source>
</evidence>
<keyword evidence="6" id="KW-0808">Transferase</keyword>
<dbReference type="Pfam" id="PF04602">
    <property type="entry name" value="Arabinose_trans"/>
    <property type="match status" value="1"/>
</dbReference>
<dbReference type="Gene3D" id="2.60.120.940">
    <property type="entry name" value="EmbC, C-terminal domain, subdomain 2"/>
    <property type="match status" value="1"/>
</dbReference>
<evidence type="ECO:0000256" key="9">
    <source>
        <dbReference type="ARBA" id="ARBA00023136"/>
    </source>
</evidence>
<keyword evidence="10" id="KW-0961">Cell wall biogenesis/degradation</keyword>
<feature type="transmembrane region" description="Helical" evidence="12">
    <location>
        <begin position="434"/>
        <end position="458"/>
    </location>
</feature>